<keyword evidence="5" id="KW-0175">Coiled coil</keyword>
<dbReference type="EMBL" id="AYYY01000061">
    <property type="protein sequence ID" value="KRM60808.1"/>
    <property type="molecule type" value="Genomic_DNA"/>
</dbReference>
<dbReference type="SMART" id="SM00871">
    <property type="entry name" value="AraC_E_bind"/>
    <property type="match status" value="1"/>
</dbReference>
<keyword evidence="8" id="KW-1185">Reference proteome</keyword>
<accession>A0A0R2A151</accession>
<evidence type="ECO:0000313" key="7">
    <source>
        <dbReference type="EMBL" id="KRM60808.1"/>
    </source>
</evidence>
<comment type="caution">
    <text evidence="7">The sequence shown here is derived from an EMBL/GenBank/DDBJ whole genome shotgun (WGS) entry which is preliminary data.</text>
</comment>
<evidence type="ECO:0000313" key="8">
    <source>
        <dbReference type="Proteomes" id="UP000051733"/>
    </source>
</evidence>
<evidence type="ECO:0000256" key="3">
    <source>
        <dbReference type="ARBA" id="ARBA00023125"/>
    </source>
</evidence>
<evidence type="ECO:0000256" key="5">
    <source>
        <dbReference type="SAM" id="Coils"/>
    </source>
</evidence>
<sequence>MKNQFQIGEMAAINHTTIKTLRYYDQIGLFKPRYVDPHTGYRYYEAEQFERLNTIQYLKTMGLSLREIQVHLDNRSIDDFQELLANQEAEIDRQIRTLQSIKHRFKHRIEDLEIGRHHPPLGHPQLEMVPERRVIRLDQVIRTNDELEVALRQLENQAELQAVIFIGGVGLVIEQHELAQHRFDEYHGIFVLVDETTTSSLVATIPAGCYASIYHNGNHTQSAQYYDQLLRYVADQRKTVAGDAIERTIIDQYVSRDPQDYLTKIEIPIKN</sequence>
<evidence type="ECO:0000256" key="2">
    <source>
        <dbReference type="ARBA" id="ARBA00023015"/>
    </source>
</evidence>
<reference evidence="7 8" key="1">
    <citation type="journal article" date="2015" name="Genome Announc.">
        <title>Expanding the biotechnology potential of lactobacilli through comparative genomics of 213 strains and associated genera.</title>
        <authorList>
            <person name="Sun Z."/>
            <person name="Harris H.M."/>
            <person name="McCann A."/>
            <person name="Guo C."/>
            <person name="Argimon S."/>
            <person name="Zhang W."/>
            <person name="Yang X."/>
            <person name="Jeffery I.B."/>
            <person name="Cooney J.C."/>
            <person name="Kagawa T.F."/>
            <person name="Liu W."/>
            <person name="Song Y."/>
            <person name="Salvetti E."/>
            <person name="Wrobel A."/>
            <person name="Rasinkangas P."/>
            <person name="Parkhill J."/>
            <person name="Rea M.C."/>
            <person name="O'Sullivan O."/>
            <person name="Ritari J."/>
            <person name="Douillard F.P."/>
            <person name="Paul Ross R."/>
            <person name="Yang R."/>
            <person name="Briner A.E."/>
            <person name="Felis G.E."/>
            <person name="de Vos W.M."/>
            <person name="Barrangou R."/>
            <person name="Klaenhammer T.R."/>
            <person name="Caufield P.W."/>
            <person name="Cui Y."/>
            <person name="Zhang H."/>
            <person name="O'Toole P.W."/>
        </authorList>
    </citation>
    <scope>NUCLEOTIDE SEQUENCE [LARGE SCALE GENOMIC DNA]</scope>
    <source>
        <strain evidence="7 8">DSM 20634</strain>
    </source>
</reference>
<dbReference type="InterPro" id="IPR010499">
    <property type="entry name" value="AraC_E-bd"/>
</dbReference>
<keyword evidence="3" id="KW-0238">DNA-binding</keyword>
<dbReference type="GO" id="GO:0003677">
    <property type="term" value="F:DNA binding"/>
    <property type="evidence" value="ECO:0007669"/>
    <property type="project" value="UniProtKB-KW"/>
</dbReference>
<dbReference type="PATRIC" id="fig|1423813.3.peg.299"/>
<dbReference type="PANTHER" id="PTHR30204:SF69">
    <property type="entry name" value="MERR-FAMILY TRANSCRIPTIONAL REGULATOR"/>
    <property type="match status" value="1"/>
</dbReference>
<organism evidence="7 8">
    <name type="scientific">Paucilactobacillus vaccinostercus DSM 20634</name>
    <dbReference type="NCBI Taxonomy" id="1423813"/>
    <lineage>
        <taxon>Bacteria</taxon>
        <taxon>Bacillati</taxon>
        <taxon>Bacillota</taxon>
        <taxon>Bacilli</taxon>
        <taxon>Lactobacillales</taxon>
        <taxon>Lactobacillaceae</taxon>
        <taxon>Paucilactobacillus</taxon>
    </lineage>
</organism>
<evidence type="ECO:0000256" key="1">
    <source>
        <dbReference type="ARBA" id="ARBA00022491"/>
    </source>
</evidence>
<keyword evidence="4" id="KW-0804">Transcription</keyword>
<dbReference type="InterPro" id="IPR000551">
    <property type="entry name" value="MerR-type_HTH_dom"/>
</dbReference>
<protein>
    <submittedName>
        <fullName evidence="7">Transcription regulator of multidrug-efflux transporter</fullName>
    </submittedName>
</protein>
<keyword evidence="1" id="KW-0678">Repressor</keyword>
<evidence type="ECO:0000256" key="4">
    <source>
        <dbReference type="ARBA" id="ARBA00023163"/>
    </source>
</evidence>
<dbReference type="AlphaFoldDB" id="A0A0R2A151"/>
<keyword evidence="2" id="KW-0805">Transcription regulation</keyword>
<dbReference type="InterPro" id="IPR047057">
    <property type="entry name" value="MerR_fam"/>
</dbReference>
<dbReference type="Pfam" id="PF06445">
    <property type="entry name" value="GyrI-like"/>
    <property type="match status" value="1"/>
</dbReference>
<feature type="coiled-coil region" evidence="5">
    <location>
        <begin position="137"/>
        <end position="164"/>
    </location>
</feature>
<dbReference type="SUPFAM" id="SSF46955">
    <property type="entry name" value="Putative DNA-binding domain"/>
    <property type="match status" value="1"/>
</dbReference>
<dbReference type="InterPro" id="IPR011256">
    <property type="entry name" value="Reg_factor_effector_dom_sf"/>
</dbReference>
<dbReference type="InterPro" id="IPR029442">
    <property type="entry name" value="GyrI-like"/>
</dbReference>
<dbReference type="GO" id="GO:0003700">
    <property type="term" value="F:DNA-binding transcription factor activity"/>
    <property type="evidence" value="ECO:0007669"/>
    <property type="project" value="InterPro"/>
</dbReference>
<dbReference type="OrthoDB" id="9773308at2"/>
<dbReference type="Gene3D" id="3.20.80.10">
    <property type="entry name" value="Regulatory factor, effector binding domain"/>
    <property type="match status" value="1"/>
</dbReference>
<dbReference type="Proteomes" id="UP000051733">
    <property type="component" value="Unassembled WGS sequence"/>
</dbReference>
<feature type="coiled-coil region" evidence="5">
    <location>
        <begin position="77"/>
        <end position="104"/>
    </location>
</feature>
<dbReference type="Gene3D" id="1.10.1660.10">
    <property type="match status" value="1"/>
</dbReference>
<dbReference type="CDD" id="cd01107">
    <property type="entry name" value="HTH_BmrR"/>
    <property type="match status" value="1"/>
</dbReference>
<proteinExistence type="predicted"/>
<feature type="domain" description="HTH merR-type" evidence="6">
    <location>
        <begin position="4"/>
        <end position="74"/>
    </location>
</feature>
<dbReference type="InterPro" id="IPR009061">
    <property type="entry name" value="DNA-bd_dom_put_sf"/>
</dbReference>
<dbReference type="SUPFAM" id="SSF55136">
    <property type="entry name" value="Probable bacterial effector-binding domain"/>
    <property type="match status" value="1"/>
</dbReference>
<dbReference type="PANTHER" id="PTHR30204">
    <property type="entry name" value="REDOX-CYCLING DRUG-SENSING TRANSCRIPTIONAL ACTIVATOR SOXR"/>
    <property type="match status" value="1"/>
</dbReference>
<dbReference type="SMART" id="SM00422">
    <property type="entry name" value="HTH_MERR"/>
    <property type="match status" value="1"/>
</dbReference>
<name>A0A0R2A151_9LACO</name>
<dbReference type="RefSeq" id="WP_057780066.1">
    <property type="nucleotide sequence ID" value="NZ_AYYY01000061.1"/>
</dbReference>
<gene>
    <name evidence="7" type="ORF">FC26_GL000290</name>
</gene>
<dbReference type="PROSITE" id="PS50937">
    <property type="entry name" value="HTH_MERR_2"/>
    <property type="match status" value="1"/>
</dbReference>
<dbReference type="STRING" id="1423813.FC26_GL000290"/>
<evidence type="ECO:0000259" key="6">
    <source>
        <dbReference type="PROSITE" id="PS50937"/>
    </source>
</evidence>
<dbReference type="Pfam" id="PF13411">
    <property type="entry name" value="MerR_1"/>
    <property type="match status" value="1"/>
</dbReference>